<evidence type="ECO:0000256" key="6">
    <source>
        <dbReference type="PROSITE-ProRule" id="PRU10141"/>
    </source>
</evidence>
<keyword evidence="4" id="KW-0418">Kinase</keyword>
<dbReference type="GO" id="GO:0004674">
    <property type="term" value="F:protein serine/threonine kinase activity"/>
    <property type="evidence" value="ECO:0007669"/>
    <property type="project" value="UniProtKB-KW"/>
</dbReference>
<gene>
    <name evidence="9" type="ORF">MtrunA17_Chr4g0072831</name>
</gene>
<evidence type="ECO:0000256" key="3">
    <source>
        <dbReference type="ARBA" id="ARBA00022741"/>
    </source>
</evidence>
<dbReference type="InterPro" id="IPR000719">
    <property type="entry name" value="Prot_kinase_dom"/>
</dbReference>
<keyword evidence="3 6" id="KW-0547">Nucleotide-binding</keyword>
<proteinExistence type="inferred from homology"/>
<dbReference type="Gene3D" id="1.10.510.10">
    <property type="entry name" value="Transferase(Phosphotransferase) domain 1"/>
    <property type="match status" value="1"/>
</dbReference>
<keyword evidence="2 9" id="KW-0808">Transferase</keyword>
<dbReference type="GO" id="GO:0005524">
    <property type="term" value="F:ATP binding"/>
    <property type="evidence" value="ECO:0007669"/>
    <property type="project" value="UniProtKB-UniRule"/>
</dbReference>
<dbReference type="InterPro" id="IPR008271">
    <property type="entry name" value="Ser/Thr_kinase_AS"/>
</dbReference>
<dbReference type="PANTHER" id="PTHR43895">
    <property type="entry name" value="CALCIUM/CALMODULIN-DEPENDENT PROTEIN KINASE KINASE-RELATED"/>
    <property type="match status" value="1"/>
</dbReference>
<evidence type="ECO:0000259" key="8">
    <source>
        <dbReference type="PROSITE" id="PS50011"/>
    </source>
</evidence>
<dbReference type="Pfam" id="PF00069">
    <property type="entry name" value="Pkinase"/>
    <property type="match status" value="2"/>
</dbReference>
<dbReference type="Proteomes" id="UP000265566">
    <property type="component" value="Chromosome 4"/>
</dbReference>
<evidence type="ECO:0000256" key="2">
    <source>
        <dbReference type="ARBA" id="ARBA00022679"/>
    </source>
</evidence>
<dbReference type="EMBL" id="PSQE01000004">
    <property type="protein sequence ID" value="RHN64784.1"/>
    <property type="molecule type" value="Genomic_DNA"/>
</dbReference>
<dbReference type="PROSITE" id="PS50011">
    <property type="entry name" value="PROTEIN_KINASE_DOM"/>
    <property type="match status" value="1"/>
</dbReference>
<dbReference type="InterPro" id="IPR017441">
    <property type="entry name" value="Protein_kinase_ATP_BS"/>
</dbReference>
<keyword evidence="1 7" id="KW-0723">Serine/threonine-protein kinase</keyword>
<accession>A0A396IK97</accession>
<reference evidence="9" key="1">
    <citation type="journal article" date="2018" name="Nat. Plants">
        <title>Whole-genome landscape of Medicago truncatula symbiotic genes.</title>
        <authorList>
            <person name="Pecrix Y."/>
            <person name="Gamas P."/>
            <person name="Carrere S."/>
        </authorList>
    </citation>
    <scope>NUCLEOTIDE SEQUENCE</scope>
    <source>
        <tissue evidence="9">Leaves</tissue>
    </source>
</reference>
<comment type="similarity">
    <text evidence="7">Belongs to the protein kinase superfamily.</text>
</comment>
<dbReference type="Gramene" id="rna27641">
    <property type="protein sequence ID" value="RHN64784.1"/>
    <property type="gene ID" value="gene27641"/>
</dbReference>
<dbReference type="PROSITE" id="PS00108">
    <property type="entry name" value="PROTEIN_KINASE_ST"/>
    <property type="match status" value="1"/>
</dbReference>
<keyword evidence="5 6" id="KW-0067">ATP-binding</keyword>
<comment type="caution">
    <text evidence="9">The sequence shown here is derived from an EMBL/GenBank/DDBJ whole genome shotgun (WGS) entry which is preliminary data.</text>
</comment>
<protein>
    <recommendedName>
        <fullName evidence="8">Protein kinase domain-containing protein</fullName>
    </recommendedName>
</protein>
<sequence>MVSPKNIGKYRLGRTIGEGTFSKVKIALNSNNGEKVAIKVIDKQMVLKNNLKHQVIGTKTKIYIVMEYVSGGQLLDKISYCNKLNECEARKLFQQLIDAVDYCHNKGVYHRDLKPENLLLDSKGNLKVSDFGLSALNKLLMSKGYDGASADVWSCGVILFELLAGFLPFDDQNLINLYHKICRAEYVCAPWFTQSQKKLIAKILEPHPGKRITISGIIDDEWFQTDYKPICAYEFDPIINLDDDSCAFNSIEDHMKQTTRLGSQHTITETVEKIEAAAADVRLSVIEVAPAHCVVQVSKSVGDLRMYNEVRKHILLIEYS</sequence>
<dbReference type="InterPro" id="IPR011009">
    <property type="entry name" value="Kinase-like_dom_sf"/>
</dbReference>
<name>A0A396IK97_MEDTR</name>
<evidence type="ECO:0000313" key="9">
    <source>
        <dbReference type="EMBL" id="RHN64784.1"/>
    </source>
</evidence>
<dbReference type="AlphaFoldDB" id="A0A396IK97"/>
<evidence type="ECO:0000256" key="1">
    <source>
        <dbReference type="ARBA" id="ARBA00022527"/>
    </source>
</evidence>
<evidence type="ECO:0000256" key="4">
    <source>
        <dbReference type="ARBA" id="ARBA00022777"/>
    </source>
</evidence>
<evidence type="ECO:0000256" key="7">
    <source>
        <dbReference type="RuleBase" id="RU000304"/>
    </source>
</evidence>
<dbReference type="SMART" id="SM00220">
    <property type="entry name" value="S_TKc"/>
    <property type="match status" value="1"/>
</dbReference>
<dbReference type="SUPFAM" id="SSF56112">
    <property type="entry name" value="Protein kinase-like (PK-like)"/>
    <property type="match status" value="1"/>
</dbReference>
<dbReference type="PROSITE" id="PS00107">
    <property type="entry name" value="PROTEIN_KINASE_ATP"/>
    <property type="match status" value="1"/>
</dbReference>
<evidence type="ECO:0000256" key="5">
    <source>
        <dbReference type="ARBA" id="ARBA00022840"/>
    </source>
</evidence>
<feature type="domain" description="Protein kinase" evidence="8">
    <location>
        <begin position="10"/>
        <end position="223"/>
    </location>
</feature>
<dbReference type="PANTHER" id="PTHR43895:SF123">
    <property type="entry name" value="NON-SPECIFIC SERINE_THREONINE PROTEIN KINASE"/>
    <property type="match status" value="1"/>
</dbReference>
<organism evidence="9">
    <name type="scientific">Medicago truncatula</name>
    <name type="common">Barrel medic</name>
    <name type="synonym">Medicago tribuloides</name>
    <dbReference type="NCBI Taxonomy" id="3880"/>
    <lineage>
        <taxon>Eukaryota</taxon>
        <taxon>Viridiplantae</taxon>
        <taxon>Streptophyta</taxon>
        <taxon>Embryophyta</taxon>
        <taxon>Tracheophyta</taxon>
        <taxon>Spermatophyta</taxon>
        <taxon>Magnoliopsida</taxon>
        <taxon>eudicotyledons</taxon>
        <taxon>Gunneridae</taxon>
        <taxon>Pentapetalae</taxon>
        <taxon>rosids</taxon>
        <taxon>fabids</taxon>
        <taxon>Fabales</taxon>
        <taxon>Fabaceae</taxon>
        <taxon>Papilionoideae</taxon>
        <taxon>50 kb inversion clade</taxon>
        <taxon>NPAAA clade</taxon>
        <taxon>Hologalegina</taxon>
        <taxon>IRL clade</taxon>
        <taxon>Trifolieae</taxon>
        <taxon>Medicago</taxon>
    </lineage>
</organism>
<feature type="binding site" evidence="6">
    <location>
        <position position="48"/>
    </location>
    <ligand>
        <name>ATP</name>
        <dbReference type="ChEBI" id="CHEBI:30616"/>
    </ligand>
</feature>